<organism evidence="8 9">
    <name type="scientific">Cadophora malorum</name>
    <dbReference type="NCBI Taxonomy" id="108018"/>
    <lineage>
        <taxon>Eukaryota</taxon>
        <taxon>Fungi</taxon>
        <taxon>Dikarya</taxon>
        <taxon>Ascomycota</taxon>
        <taxon>Pezizomycotina</taxon>
        <taxon>Leotiomycetes</taxon>
        <taxon>Helotiales</taxon>
        <taxon>Ploettnerulaceae</taxon>
        <taxon>Cadophora</taxon>
    </lineage>
</organism>
<feature type="transmembrane region" description="Helical" evidence="6">
    <location>
        <begin position="420"/>
        <end position="439"/>
    </location>
</feature>
<dbReference type="PROSITE" id="PS50850">
    <property type="entry name" value="MFS"/>
    <property type="match status" value="1"/>
</dbReference>
<feature type="transmembrane region" description="Helical" evidence="6">
    <location>
        <begin position="395"/>
        <end position="413"/>
    </location>
</feature>
<dbReference type="PANTHER" id="PTHR23501:SF200">
    <property type="entry name" value="TRANSPORTER, PUTATIVE (AFU_ORTHOLOGUE AFUA_3G01360)-RELATED"/>
    <property type="match status" value="1"/>
</dbReference>
<feature type="transmembrane region" description="Helical" evidence="6">
    <location>
        <begin position="526"/>
        <end position="544"/>
    </location>
</feature>
<evidence type="ECO:0000256" key="3">
    <source>
        <dbReference type="ARBA" id="ARBA00022989"/>
    </source>
</evidence>
<name>A0A8H7TBP4_9HELO</name>
<sequence length="609" mass="66218">MASTQEMHTGRGDAETVGPDIELTSPTQKPAGRDTKVTGDIEIQGHEDDDVEIQKPVYVPDNSGVARIEAVQAVWGLHGKKIIIAGLALVMVMYELDNTTVYTYYIYAQSHFNQVSSLATLETAGGIVFSVIKPLCAKIADVIGRGETYFLVILLYILSYILCAASSTYGTYAAGYMFHILGQSCLNTMNDILIADITTARWRGFAVAVSFAPFLVMPWVSAFICQSVVDGIGWRWGIGMLAILLPFSASFILFTLLWYQRKAKKIGIVSTQKLSLYGFFSLVDAGGLFLLIAGFAMVLLPLTLAGTAPQAWKTPWIAAMIAVGGVLLIALPFYEKYMAVHPIMPLHWFNNRTINLTLACQIIDSLAFRITHVYLYTWAVIAHNYSVRDATFLNMTNGVVGVLSGIVAGGIMYRYRKYKWAVMFGAVIRTIGYGMMMRWRTIGTSTAEMFIIQFIQGFGSGFISIPTFVVATVSVSHKELAQMTAFAVCVQTIGSSIGAAIAGGIYTGTFKSQLANELGPGASQSLIDTLFNSITAGIPTWGTADRIAISKAYSNVITFCTYAAFAISIPTLIIVWFIPNITLPDTNSTAEPEHAIAGEMPGGRDVEVK</sequence>
<proteinExistence type="predicted"/>
<feature type="transmembrane region" description="Helical" evidence="6">
    <location>
        <begin position="451"/>
        <end position="473"/>
    </location>
</feature>
<reference evidence="8" key="1">
    <citation type="submission" date="2021-02" db="EMBL/GenBank/DDBJ databases">
        <title>Genome sequence Cadophora malorum strain M34.</title>
        <authorList>
            <person name="Stefanovic E."/>
            <person name="Vu D."/>
            <person name="Scully C."/>
            <person name="Dijksterhuis J."/>
            <person name="Roader J."/>
            <person name="Houbraken J."/>
        </authorList>
    </citation>
    <scope>NUCLEOTIDE SEQUENCE</scope>
    <source>
        <strain evidence="8">M34</strain>
    </source>
</reference>
<feature type="transmembrane region" description="Helical" evidence="6">
    <location>
        <begin position="236"/>
        <end position="259"/>
    </location>
</feature>
<evidence type="ECO:0000313" key="9">
    <source>
        <dbReference type="Proteomes" id="UP000664132"/>
    </source>
</evidence>
<feature type="region of interest" description="Disordered" evidence="5">
    <location>
        <begin position="1"/>
        <end position="36"/>
    </location>
</feature>
<evidence type="ECO:0000256" key="4">
    <source>
        <dbReference type="ARBA" id="ARBA00023136"/>
    </source>
</evidence>
<dbReference type="GO" id="GO:0005886">
    <property type="term" value="C:plasma membrane"/>
    <property type="evidence" value="ECO:0007669"/>
    <property type="project" value="TreeGrafter"/>
</dbReference>
<dbReference type="Gene3D" id="1.20.1250.20">
    <property type="entry name" value="MFS general substrate transporter like domains"/>
    <property type="match status" value="2"/>
</dbReference>
<keyword evidence="9" id="KW-1185">Reference proteome</keyword>
<feature type="transmembrane region" description="Helical" evidence="6">
    <location>
        <begin position="316"/>
        <end position="334"/>
    </location>
</feature>
<accession>A0A8H7TBP4</accession>
<feature type="domain" description="Major facilitator superfamily (MFS) profile" evidence="7">
    <location>
        <begin position="83"/>
        <end position="587"/>
    </location>
</feature>
<evidence type="ECO:0000256" key="1">
    <source>
        <dbReference type="ARBA" id="ARBA00004141"/>
    </source>
</evidence>
<evidence type="ECO:0000313" key="8">
    <source>
        <dbReference type="EMBL" id="KAG4415911.1"/>
    </source>
</evidence>
<dbReference type="Proteomes" id="UP000664132">
    <property type="component" value="Unassembled WGS sequence"/>
</dbReference>
<evidence type="ECO:0000256" key="5">
    <source>
        <dbReference type="SAM" id="MobiDB-lite"/>
    </source>
</evidence>
<feature type="transmembrane region" description="Helical" evidence="6">
    <location>
        <begin position="354"/>
        <end position="375"/>
    </location>
</feature>
<gene>
    <name evidence="8" type="ORF">IFR04_010929</name>
</gene>
<dbReference type="InterPro" id="IPR011701">
    <property type="entry name" value="MFS"/>
</dbReference>
<keyword evidence="2 6" id="KW-0812">Transmembrane</keyword>
<feature type="transmembrane region" description="Helical" evidence="6">
    <location>
        <begin position="205"/>
        <end position="224"/>
    </location>
</feature>
<feature type="transmembrane region" description="Helical" evidence="6">
    <location>
        <begin position="148"/>
        <end position="167"/>
    </location>
</feature>
<comment type="caution">
    <text evidence="8">The sequence shown here is derived from an EMBL/GenBank/DDBJ whole genome shotgun (WGS) entry which is preliminary data.</text>
</comment>
<dbReference type="PANTHER" id="PTHR23501">
    <property type="entry name" value="MAJOR FACILITATOR SUPERFAMILY"/>
    <property type="match status" value="1"/>
</dbReference>
<feature type="transmembrane region" description="Helical" evidence="6">
    <location>
        <begin position="556"/>
        <end position="578"/>
    </location>
</feature>
<dbReference type="AlphaFoldDB" id="A0A8H7TBP4"/>
<dbReference type="OrthoDB" id="2241241at2759"/>
<comment type="subcellular location">
    <subcellularLocation>
        <location evidence="1">Membrane</location>
        <topology evidence="1">Multi-pass membrane protein</topology>
    </subcellularLocation>
</comment>
<feature type="transmembrane region" description="Helical" evidence="6">
    <location>
        <begin position="485"/>
        <end position="506"/>
    </location>
</feature>
<dbReference type="InterPro" id="IPR036259">
    <property type="entry name" value="MFS_trans_sf"/>
</dbReference>
<dbReference type="SUPFAM" id="SSF103473">
    <property type="entry name" value="MFS general substrate transporter"/>
    <property type="match status" value="2"/>
</dbReference>
<feature type="transmembrane region" description="Helical" evidence="6">
    <location>
        <begin position="279"/>
        <end position="304"/>
    </location>
</feature>
<dbReference type="InterPro" id="IPR020846">
    <property type="entry name" value="MFS_dom"/>
</dbReference>
<evidence type="ECO:0000256" key="2">
    <source>
        <dbReference type="ARBA" id="ARBA00022692"/>
    </source>
</evidence>
<keyword evidence="3 6" id="KW-1133">Transmembrane helix</keyword>
<keyword evidence="4 6" id="KW-0472">Membrane</keyword>
<dbReference type="Pfam" id="PF07690">
    <property type="entry name" value="MFS_1"/>
    <property type="match status" value="1"/>
</dbReference>
<evidence type="ECO:0000259" key="7">
    <source>
        <dbReference type="PROSITE" id="PS50850"/>
    </source>
</evidence>
<evidence type="ECO:0000256" key="6">
    <source>
        <dbReference type="SAM" id="Phobius"/>
    </source>
</evidence>
<protein>
    <recommendedName>
        <fullName evidence="7">Major facilitator superfamily (MFS) profile domain-containing protein</fullName>
    </recommendedName>
</protein>
<dbReference type="EMBL" id="JAFJYH010000203">
    <property type="protein sequence ID" value="KAG4415911.1"/>
    <property type="molecule type" value="Genomic_DNA"/>
</dbReference>
<dbReference type="GO" id="GO:0015343">
    <property type="term" value="F:siderophore-iron transmembrane transporter activity"/>
    <property type="evidence" value="ECO:0007669"/>
    <property type="project" value="TreeGrafter"/>
</dbReference>